<organism evidence="3 4">
    <name type="scientific">Steroidobacter flavus</name>
    <dbReference type="NCBI Taxonomy" id="1842136"/>
    <lineage>
        <taxon>Bacteria</taxon>
        <taxon>Pseudomonadati</taxon>
        <taxon>Pseudomonadota</taxon>
        <taxon>Gammaproteobacteria</taxon>
        <taxon>Steroidobacterales</taxon>
        <taxon>Steroidobacteraceae</taxon>
        <taxon>Steroidobacter</taxon>
    </lineage>
</organism>
<keyword evidence="2" id="KW-0472">Membrane</keyword>
<keyword evidence="4" id="KW-1185">Reference proteome</keyword>
<dbReference type="SUPFAM" id="SSF56954">
    <property type="entry name" value="Outer membrane efflux proteins (OEP)"/>
    <property type="match status" value="1"/>
</dbReference>
<keyword evidence="2" id="KW-0812">Transmembrane</keyword>
<accession>A0ABV8SPZ0</accession>
<dbReference type="InterPro" id="IPR010131">
    <property type="entry name" value="MdtP/NodT-like"/>
</dbReference>
<dbReference type="PROSITE" id="PS51257">
    <property type="entry name" value="PROKAR_LIPOPROTEIN"/>
    <property type="match status" value="1"/>
</dbReference>
<dbReference type="PANTHER" id="PTHR30203:SF25">
    <property type="entry name" value="OUTER MEMBRANE PROTEIN-RELATED"/>
    <property type="match status" value="1"/>
</dbReference>
<dbReference type="EMBL" id="JBHSDU010000002">
    <property type="protein sequence ID" value="MFC4308474.1"/>
    <property type="molecule type" value="Genomic_DNA"/>
</dbReference>
<dbReference type="RefSeq" id="WP_380595565.1">
    <property type="nucleotide sequence ID" value="NZ_JBHSDU010000002.1"/>
</dbReference>
<comment type="similarity">
    <text evidence="1 2">Belongs to the outer membrane factor (OMF) (TC 1.B.17) family.</text>
</comment>
<sequence length="479" mass="52589">MRSKILWIAIGSALLGGCAVGPDFKAPEPALPEHWRDAAVTSDAIEQTWWKQFHDATLDDLVERALKNNANVQLAMLRVAQSRVLRNADSGAFWPNVNAKAAYLRERQSELGTATRMIDLIAPAGERDQIVDVLSEPFSVFQAGFDVGWELDLWGRLRRTVEASDANVRASEQDLRDAQLSLIGEVVRGYLELRGAQDQLRIATADAAASQDLVELTEYRVKGGLVDQLDLATQRARLADARSTLPQLKQQETQLLSALAVLLNEPPGSLDTQLAAAPPTFTLPPAVAGGVPSEVARRRPDIQRAEAQLHAATAEIGIAVADLYPRFTLTGSFVQESLRASDIGDWGARQWSVGPSISLPIFDGGRRRAVVEVRKLDQQQAAVSYQQTVLRAWHEIETALSGYSAEQEHNRELSSALAASRDAYDIARVRYNHGMINYLGELEARRTLLQTERAYSQSNIQLGTQLVAVYKALGGGWPQ</sequence>
<dbReference type="NCBIfam" id="TIGR01845">
    <property type="entry name" value="outer_NodT"/>
    <property type="match status" value="1"/>
</dbReference>
<proteinExistence type="inferred from homology"/>
<evidence type="ECO:0000256" key="2">
    <source>
        <dbReference type="RuleBase" id="RU362097"/>
    </source>
</evidence>
<evidence type="ECO:0000256" key="1">
    <source>
        <dbReference type="ARBA" id="ARBA00007613"/>
    </source>
</evidence>
<dbReference type="Proteomes" id="UP001595904">
    <property type="component" value="Unassembled WGS sequence"/>
</dbReference>
<evidence type="ECO:0000313" key="4">
    <source>
        <dbReference type="Proteomes" id="UP001595904"/>
    </source>
</evidence>
<dbReference type="Pfam" id="PF02321">
    <property type="entry name" value="OEP"/>
    <property type="match status" value="2"/>
</dbReference>
<gene>
    <name evidence="3" type="ORF">ACFPN2_05210</name>
</gene>
<dbReference type="Gene3D" id="1.20.1600.10">
    <property type="entry name" value="Outer membrane efflux proteins (OEP)"/>
    <property type="match status" value="1"/>
</dbReference>
<comment type="subcellular location">
    <subcellularLocation>
        <location evidence="2">Cell outer membrane</location>
        <topology evidence="2">Lipid-anchor</topology>
    </subcellularLocation>
</comment>
<evidence type="ECO:0000313" key="3">
    <source>
        <dbReference type="EMBL" id="MFC4308474.1"/>
    </source>
</evidence>
<keyword evidence="2" id="KW-1134">Transmembrane beta strand</keyword>
<dbReference type="Gene3D" id="2.20.200.10">
    <property type="entry name" value="Outer membrane efflux proteins (OEP)"/>
    <property type="match status" value="1"/>
</dbReference>
<dbReference type="PANTHER" id="PTHR30203">
    <property type="entry name" value="OUTER MEMBRANE CATION EFFLUX PROTEIN"/>
    <property type="match status" value="1"/>
</dbReference>
<reference evidence="4" key="1">
    <citation type="journal article" date="2019" name="Int. J. Syst. Evol. Microbiol.">
        <title>The Global Catalogue of Microorganisms (GCM) 10K type strain sequencing project: providing services to taxonomists for standard genome sequencing and annotation.</title>
        <authorList>
            <consortium name="The Broad Institute Genomics Platform"/>
            <consortium name="The Broad Institute Genome Sequencing Center for Infectious Disease"/>
            <person name="Wu L."/>
            <person name="Ma J."/>
        </authorList>
    </citation>
    <scope>NUCLEOTIDE SEQUENCE [LARGE SCALE GENOMIC DNA]</scope>
    <source>
        <strain evidence="4">CGMCC 1.10759</strain>
    </source>
</reference>
<keyword evidence="2" id="KW-0449">Lipoprotein</keyword>
<keyword evidence="2" id="KW-0564">Palmitate</keyword>
<name>A0ABV8SPZ0_9GAMM</name>
<comment type="caution">
    <text evidence="3">The sequence shown here is derived from an EMBL/GenBank/DDBJ whole genome shotgun (WGS) entry which is preliminary data.</text>
</comment>
<protein>
    <submittedName>
        <fullName evidence="3">Efflux transporter outer membrane subunit</fullName>
    </submittedName>
</protein>
<dbReference type="InterPro" id="IPR003423">
    <property type="entry name" value="OMP_efflux"/>
</dbReference>